<proteinExistence type="predicted"/>
<keyword evidence="3" id="KW-1185">Reference proteome</keyword>
<keyword evidence="1" id="KW-0812">Transmembrane</keyword>
<dbReference type="EMBL" id="LRQV01000103">
    <property type="protein sequence ID" value="KXK59654.1"/>
    <property type="molecule type" value="Genomic_DNA"/>
</dbReference>
<feature type="transmembrane region" description="Helical" evidence="1">
    <location>
        <begin position="232"/>
        <end position="256"/>
    </location>
</feature>
<name>A0A136PMN2_9ACTN</name>
<feature type="transmembrane region" description="Helical" evidence="1">
    <location>
        <begin position="64"/>
        <end position="97"/>
    </location>
</feature>
<keyword evidence="1" id="KW-1133">Transmembrane helix</keyword>
<organism evidence="2 3">
    <name type="scientific">Micromonospora rosaria</name>
    <dbReference type="NCBI Taxonomy" id="47874"/>
    <lineage>
        <taxon>Bacteria</taxon>
        <taxon>Bacillati</taxon>
        <taxon>Actinomycetota</taxon>
        <taxon>Actinomycetes</taxon>
        <taxon>Micromonosporales</taxon>
        <taxon>Micromonosporaceae</taxon>
        <taxon>Micromonospora</taxon>
    </lineage>
</organism>
<dbReference type="OrthoDB" id="2604909at2"/>
<feature type="transmembrane region" description="Helical" evidence="1">
    <location>
        <begin position="193"/>
        <end position="212"/>
    </location>
</feature>
<evidence type="ECO:0000313" key="3">
    <source>
        <dbReference type="Proteomes" id="UP000070620"/>
    </source>
</evidence>
<dbReference type="RefSeq" id="WP_067370286.1">
    <property type="nucleotide sequence ID" value="NZ_JBIUBN010000003.1"/>
</dbReference>
<evidence type="ECO:0000313" key="2">
    <source>
        <dbReference type="EMBL" id="KXK59654.1"/>
    </source>
</evidence>
<feature type="transmembrane region" description="Helical" evidence="1">
    <location>
        <begin position="118"/>
        <end position="140"/>
    </location>
</feature>
<dbReference type="Proteomes" id="UP000070620">
    <property type="component" value="Unassembled WGS sequence"/>
</dbReference>
<sequence>MTLTGRGGAVQVPARAHPTGRGKIVLGGVVAGILLAVLWSYEFVDHVIGDNLANALLGHDAKATAIGGAVAGMVFAFVSGLAGTFTACNIAMAAAVGPMSQAGQEGATRTGLRVLLRPVGWLTVGMVAVSATYGFVGVLLGDRLPQLSTEVVAGMPVRLIQSMVVFGVIGLAFVYLGLASLDIVPDPFAHRPAARVVVLGALVGGFLIGRPYPLFNKLFHWAVETGNPLYGAGAFVLQSLGNIVIVAALFALLIVLTKGRFVSWLAGSPARTAAVTGALLIALGVFMVVYWDVRLPAMFGHGWFPTMWYNAR</sequence>
<keyword evidence="1" id="KW-0472">Membrane</keyword>
<feature type="transmembrane region" description="Helical" evidence="1">
    <location>
        <begin position="160"/>
        <end position="181"/>
    </location>
</feature>
<dbReference type="AlphaFoldDB" id="A0A136PMN2"/>
<protein>
    <submittedName>
        <fullName evidence="2">Uncharacterized protein</fullName>
    </submittedName>
</protein>
<comment type="caution">
    <text evidence="2">The sequence shown here is derived from an EMBL/GenBank/DDBJ whole genome shotgun (WGS) entry which is preliminary data.</text>
</comment>
<gene>
    <name evidence="2" type="ORF">AWW66_23150</name>
</gene>
<evidence type="ECO:0000256" key="1">
    <source>
        <dbReference type="SAM" id="Phobius"/>
    </source>
</evidence>
<feature type="transmembrane region" description="Helical" evidence="1">
    <location>
        <begin position="24"/>
        <end position="44"/>
    </location>
</feature>
<accession>A0A136PMN2</accession>
<feature type="transmembrane region" description="Helical" evidence="1">
    <location>
        <begin position="268"/>
        <end position="291"/>
    </location>
</feature>
<reference evidence="2 3" key="1">
    <citation type="submission" date="2016-01" db="EMBL/GenBank/DDBJ databases">
        <title>Whole genome sequence and analysis of Micromonospora rosaria DSM 803, which can produce antibacterial substance rosamicin.</title>
        <authorList>
            <person name="Yang H."/>
            <person name="He X."/>
            <person name="Zhu D."/>
        </authorList>
    </citation>
    <scope>NUCLEOTIDE SEQUENCE [LARGE SCALE GENOMIC DNA]</scope>
    <source>
        <strain evidence="2 3">DSM 803</strain>
    </source>
</reference>